<accession>A0AAD8K410</accession>
<proteinExistence type="predicted"/>
<dbReference type="PANTHER" id="PTHR33133:SF1">
    <property type="entry name" value="EXPRESSED PROTEIN-RELATED"/>
    <property type="match status" value="1"/>
</dbReference>
<dbReference type="Proteomes" id="UP001229421">
    <property type="component" value="Unassembled WGS sequence"/>
</dbReference>
<feature type="transmembrane region" description="Helical" evidence="1">
    <location>
        <begin position="338"/>
        <end position="362"/>
    </location>
</feature>
<feature type="transmembrane region" description="Helical" evidence="1">
    <location>
        <begin position="86"/>
        <end position="109"/>
    </location>
</feature>
<feature type="transmembrane region" description="Helical" evidence="1">
    <location>
        <begin position="168"/>
        <end position="188"/>
    </location>
</feature>
<comment type="caution">
    <text evidence="2">The sequence shown here is derived from an EMBL/GenBank/DDBJ whole genome shotgun (WGS) entry which is preliminary data.</text>
</comment>
<dbReference type="PANTHER" id="PTHR33133">
    <property type="entry name" value="OS08G0107100 PROTEIN-RELATED"/>
    <property type="match status" value="1"/>
</dbReference>
<name>A0AAD8K410_TARER</name>
<evidence type="ECO:0008006" key="4">
    <source>
        <dbReference type="Google" id="ProtNLM"/>
    </source>
</evidence>
<dbReference type="AlphaFoldDB" id="A0AAD8K410"/>
<keyword evidence="3" id="KW-1185">Reference proteome</keyword>
<feature type="transmembrane region" description="Helical" evidence="1">
    <location>
        <begin position="256"/>
        <end position="277"/>
    </location>
</feature>
<keyword evidence="1" id="KW-1133">Transmembrane helix</keyword>
<keyword evidence="1" id="KW-0472">Membrane</keyword>
<feature type="transmembrane region" description="Helical" evidence="1">
    <location>
        <begin position="27"/>
        <end position="51"/>
    </location>
</feature>
<organism evidence="2 3">
    <name type="scientific">Tagetes erecta</name>
    <name type="common">African marigold</name>
    <dbReference type="NCBI Taxonomy" id="13708"/>
    <lineage>
        <taxon>Eukaryota</taxon>
        <taxon>Viridiplantae</taxon>
        <taxon>Streptophyta</taxon>
        <taxon>Embryophyta</taxon>
        <taxon>Tracheophyta</taxon>
        <taxon>Spermatophyta</taxon>
        <taxon>Magnoliopsida</taxon>
        <taxon>eudicotyledons</taxon>
        <taxon>Gunneridae</taxon>
        <taxon>Pentapetalae</taxon>
        <taxon>asterids</taxon>
        <taxon>campanulids</taxon>
        <taxon>Asterales</taxon>
        <taxon>Asteraceae</taxon>
        <taxon>Asteroideae</taxon>
        <taxon>Heliantheae alliance</taxon>
        <taxon>Tageteae</taxon>
        <taxon>Tagetes</taxon>
    </lineage>
</organism>
<gene>
    <name evidence="2" type="ORF">QVD17_31762</name>
</gene>
<evidence type="ECO:0000256" key="1">
    <source>
        <dbReference type="SAM" id="Phobius"/>
    </source>
</evidence>
<protein>
    <recommendedName>
        <fullName evidence="4">Transmembrane protein</fullName>
    </recommendedName>
</protein>
<feature type="transmembrane region" description="Helical" evidence="1">
    <location>
        <begin position="232"/>
        <end position="250"/>
    </location>
</feature>
<evidence type="ECO:0000313" key="3">
    <source>
        <dbReference type="Proteomes" id="UP001229421"/>
    </source>
</evidence>
<keyword evidence="1" id="KW-0812">Transmembrane</keyword>
<sequence>MSSSATETTANRRHLYLLTNAILNTQFLHFILISLLFLPITFSASTAVQFFSSSSFSSNTNFDSFNIFILKTILNSSQNLLTIKTFITILAFICIIILPTIVGVALITYTTNQIIHHKHLTFSSTFESLSRSFIPLLYTITVGSITLILIFLAFTLLPIVLIKAIEALVFHIDLFMFALSINLIASYVSAMSMVYFLVIWGSAAAITILESKSGFKALQQSANQSSEFRRHSFSIVFITAFGIGTSMWYSSVSHNWMILQVGAECLQSSLMMLLYVVANTVLYVQSKVESGEEVVAMTTLEGAVSGEYVRVDVNDKNGDQALVVHELAEKEVNGGFNYVCYLLGIVWGFLLCVQLYDLFLLFSDV</sequence>
<reference evidence="2" key="1">
    <citation type="journal article" date="2023" name="bioRxiv">
        <title>Improved chromosome-level genome assembly for marigold (Tagetes erecta).</title>
        <authorList>
            <person name="Jiang F."/>
            <person name="Yuan L."/>
            <person name="Wang S."/>
            <person name="Wang H."/>
            <person name="Xu D."/>
            <person name="Wang A."/>
            <person name="Fan W."/>
        </authorList>
    </citation>
    <scope>NUCLEOTIDE SEQUENCE</scope>
    <source>
        <strain evidence="2">WSJ</strain>
        <tissue evidence="2">Leaf</tissue>
    </source>
</reference>
<evidence type="ECO:0000313" key="2">
    <source>
        <dbReference type="EMBL" id="KAK1415974.1"/>
    </source>
</evidence>
<dbReference type="EMBL" id="JAUHHV010000008">
    <property type="protein sequence ID" value="KAK1415974.1"/>
    <property type="molecule type" value="Genomic_DNA"/>
</dbReference>
<feature type="transmembrane region" description="Helical" evidence="1">
    <location>
        <begin position="136"/>
        <end position="161"/>
    </location>
</feature>